<dbReference type="PANTHER" id="PTHR10362">
    <property type="entry name" value="HISTIDINE AMMONIA-LYASE"/>
    <property type="match status" value="1"/>
</dbReference>
<accession>A0ABD1JJP8</accession>
<dbReference type="FunFam" id="1.20.200.10:FF:000003">
    <property type="entry name" value="Histidine ammonia-lyase"/>
    <property type="match status" value="1"/>
</dbReference>
<dbReference type="CDD" id="cd00332">
    <property type="entry name" value="PAL-HAL"/>
    <property type="match status" value="1"/>
</dbReference>
<keyword evidence="5" id="KW-0369">Histidine metabolism</keyword>
<dbReference type="InterPro" id="IPR005921">
    <property type="entry name" value="HutH"/>
</dbReference>
<dbReference type="EC" id="4.3.1.3" evidence="3"/>
<evidence type="ECO:0000256" key="5">
    <source>
        <dbReference type="ARBA" id="ARBA00022808"/>
    </source>
</evidence>
<reference evidence="9 10" key="1">
    <citation type="submission" date="2024-09" db="EMBL/GenBank/DDBJ databases">
        <title>A chromosome-level genome assembly of Gray's grenadier anchovy, Coilia grayii.</title>
        <authorList>
            <person name="Fu Z."/>
        </authorList>
    </citation>
    <scope>NUCLEOTIDE SEQUENCE [LARGE SCALE GENOMIC DNA]</scope>
    <source>
        <strain evidence="9">G4</strain>
        <tissue evidence="9">Muscle</tissue>
    </source>
</reference>
<evidence type="ECO:0000256" key="7">
    <source>
        <dbReference type="ARBA" id="ARBA00049269"/>
    </source>
</evidence>
<dbReference type="NCBIfam" id="NF006871">
    <property type="entry name" value="PRK09367.1"/>
    <property type="match status" value="1"/>
</dbReference>
<evidence type="ECO:0000256" key="3">
    <source>
        <dbReference type="ARBA" id="ARBA00012994"/>
    </source>
</evidence>
<protein>
    <recommendedName>
        <fullName evidence="4">Histidine ammonia-lyase</fullName>
        <ecNumber evidence="3">4.3.1.3</ecNumber>
    </recommendedName>
</protein>
<dbReference type="Gene3D" id="1.10.275.10">
    <property type="entry name" value="Fumarase/aspartase (N-terminal domain)"/>
    <property type="match status" value="1"/>
</dbReference>
<dbReference type="InterPro" id="IPR024083">
    <property type="entry name" value="Fumarase/histidase_N"/>
</dbReference>
<keyword evidence="10" id="KW-1185">Reference proteome</keyword>
<gene>
    <name evidence="9" type="ORF">ACEWY4_016178</name>
</gene>
<dbReference type="GO" id="GO:0006547">
    <property type="term" value="P:L-histidine metabolic process"/>
    <property type="evidence" value="ECO:0007669"/>
    <property type="project" value="UniProtKB-KW"/>
</dbReference>
<comment type="pathway">
    <text evidence="1">Amino-acid degradation; L-histidine degradation into L-glutamate; N-formimidoyl-L-glutamate from L-histidine: step 1/3.</text>
</comment>
<organism evidence="9 10">
    <name type="scientific">Coilia grayii</name>
    <name type="common">Gray's grenadier anchovy</name>
    <dbReference type="NCBI Taxonomy" id="363190"/>
    <lineage>
        <taxon>Eukaryota</taxon>
        <taxon>Metazoa</taxon>
        <taxon>Chordata</taxon>
        <taxon>Craniata</taxon>
        <taxon>Vertebrata</taxon>
        <taxon>Euteleostomi</taxon>
        <taxon>Actinopterygii</taxon>
        <taxon>Neopterygii</taxon>
        <taxon>Teleostei</taxon>
        <taxon>Clupei</taxon>
        <taxon>Clupeiformes</taxon>
        <taxon>Clupeoidei</taxon>
        <taxon>Engraulidae</taxon>
        <taxon>Coilinae</taxon>
        <taxon>Coilia</taxon>
    </lineage>
</organism>
<dbReference type="Pfam" id="PF00221">
    <property type="entry name" value="Lyase_aromatic"/>
    <property type="match status" value="1"/>
</dbReference>
<evidence type="ECO:0000313" key="10">
    <source>
        <dbReference type="Proteomes" id="UP001591681"/>
    </source>
</evidence>
<proteinExistence type="inferred from homology"/>
<dbReference type="FunFam" id="1.10.275.10:FF:000007">
    <property type="entry name" value="Histidine ammonia-lyase"/>
    <property type="match status" value="1"/>
</dbReference>
<keyword evidence="6 8" id="KW-0456">Lyase</keyword>
<dbReference type="Gene3D" id="1.20.200.10">
    <property type="entry name" value="Fumarase/aspartase (Central domain)"/>
    <property type="match status" value="1"/>
</dbReference>
<dbReference type="InterPro" id="IPR008948">
    <property type="entry name" value="L-Aspartase-like"/>
</dbReference>
<comment type="caution">
    <text evidence="9">The sequence shown here is derived from an EMBL/GenBank/DDBJ whole genome shotgun (WGS) entry which is preliminary data.</text>
</comment>
<evidence type="ECO:0000256" key="8">
    <source>
        <dbReference type="RuleBase" id="RU003954"/>
    </source>
</evidence>
<dbReference type="GO" id="GO:0004397">
    <property type="term" value="F:histidine ammonia-lyase activity"/>
    <property type="evidence" value="ECO:0007669"/>
    <property type="project" value="UniProtKB-EC"/>
</dbReference>
<evidence type="ECO:0000256" key="6">
    <source>
        <dbReference type="ARBA" id="ARBA00023239"/>
    </source>
</evidence>
<dbReference type="EMBL" id="JBHFQA010000014">
    <property type="protein sequence ID" value="KAL2087350.1"/>
    <property type="molecule type" value="Genomic_DNA"/>
</dbReference>
<dbReference type="AlphaFoldDB" id="A0ABD1JJP8"/>
<evidence type="ECO:0000256" key="4">
    <source>
        <dbReference type="ARBA" id="ARBA00017271"/>
    </source>
</evidence>
<dbReference type="InterPro" id="IPR001106">
    <property type="entry name" value="Aromatic_Lyase"/>
</dbReference>
<dbReference type="NCBIfam" id="TIGR01225">
    <property type="entry name" value="hutH"/>
    <property type="match status" value="1"/>
</dbReference>
<dbReference type="SUPFAM" id="SSF48557">
    <property type="entry name" value="L-aspartase-like"/>
    <property type="match status" value="1"/>
</dbReference>
<dbReference type="Proteomes" id="UP001591681">
    <property type="component" value="Unassembled WGS sequence"/>
</dbReference>
<evidence type="ECO:0000313" key="9">
    <source>
        <dbReference type="EMBL" id="KAL2087350.1"/>
    </source>
</evidence>
<comment type="similarity">
    <text evidence="2 8">Belongs to the PAL/histidase family.</text>
</comment>
<name>A0ABD1JJP8_9TELE</name>
<comment type="catalytic activity">
    <reaction evidence="7">
        <text>L-histidine = trans-urocanate + NH4(+)</text>
        <dbReference type="Rhea" id="RHEA:21232"/>
        <dbReference type="ChEBI" id="CHEBI:17771"/>
        <dbReference type="ChEBI" id="CHEBI:28938"/>
        <dbReference type="ChEBI" id="CHEBI:57595"/>
        <dbReference type="EC" id="4.3.1.3"/>
    </reaction>
</comment>
<evidence type="ECO:0000256" key="2">
    <source>
        <dbReference type="ARBA" id="ARBA00007238"/>
    </source>
</evidence>
<sequence>MLRVSVQVGGVWVQVMCDDSILHARQLGQSAIARSGRSLQGTFKLRRCVDGAPLSQDEAVRKALCNNDFVDLVMDGDAWSFPTGPVFAAAQTSWKEPAEYIALDGESLTTDDLVRLGKGLLKIKLTKEAEKKVCDSRAVIDQIIKENRVVYGINTGFGKFAQTMVSPDQLKELQDNLIRSHSAGVGVPLTPERTRMLLALRINVLAKGYSGVSMETLNAIVAAFNASCLSWVPEQGTVGACGDLAPLAHLMQGLMGEGLMWSPRSGWAPAKAVLEGNGLTPVILKPKEGLALINGTQMISSLGAEALERAQAIARQADIVAALTLEALKGTGKAYDKDIHAVKPQPGQMEVAFRMRSVLPSSLYPSEITGGDYERVQDAYTLRCCPQVHGIANDTIAFVKRILTTELNSATDNPLVFAERGITISGGNFHGEYPAKALDFLAIGVHELASISERRIERLCNPSLSELPAFLVREGGLNSGFMIAHCTAAALVSENKVLCHPSSVDSLSTSAATEDHVSMGGWAARKALRVVEHVEQVLAIELLAACQGLEFHRPQKSTAPLEQVHKLVRSVVGPWDKDRAMSPDIEAAHKLLREEKVSDLFTLKNYCRTSSRTLFGTISYFIMTVRY</sequence>
<evidence type="ECO:0000256" key="1">
    <source>
        <dbReference type="ARBA" id="ARBA00005113"/>
    </source>
</evidence>